<dbReference type="Pfam" id="PF03417">
    <property type="entry name" value="AAT"/>
    <property type="match status" value="1"/>
</dbReference>
<accession>A0A158M2J6</accession>
<dbReference type="InterPro" id="IPR047801">
    <property type="entry name" value="Peptidase_C45"/>
</dbReference>
<evidence type="ECO:0000313" key="2">
    <source>
        <dbReference type="EMBL" id="KAK89844.1"/>
    </source>
</evidence>
<organism evidence="2 3">
    <name type="scientific">Bordetella holmesii CDC-H585-BH</name>
    <dbReference type="NCBI Taxonomy" id="1331206"/>
    <lineage>
        <taxon>Bacteria</taxon>
        <taxon>Pseudomonadati</taxon>
        <taxon>Pseudomonadota</taxon>
        <taxon>Betaproteobacteria</taxon>
        <taxon>Burkholderiales</taxon>
        <taxon>Alcaligenaceae</taxon>
        <taxon>Bordetella</taxon>
    </lineage>
</organism>
<dbReference type="InterPro" id="IPR005079">
    <property type="entry name" value="Peptidase_C45_hydrolase"/>
</dbReference>
<dbReference type="Gene3D" id="3.60.60.10">
    <property type="entry name" value="Penicillin V Acylase, Chain A"/>
    <property type="match status" value="1"/>
</dbReference>
<evidence type="ECO:0000259" key="1">
    <source>
        <dbReference type="Pfam" id="PF03417"/>
    </source>
</evidence>
<dbReference type="STRING" id="35814.BBB42_10350"/>
<feature type="domain" description="Peptidase C45 hydrolase" evidence="1">
    <location>
        <begin position="30"/>
        <end position="251"/>
    </location>
</feature>
<proteinExistence type="predicted"/>
<protein>
    <submittedName>
        <fullName evidence="2">Acyl-coenzyme A:6-aminopenicillanic acid acyl-transferase</fullName>
    </submittedName>
</protein>
<evidence type="ECO:0000313" key="3">
    <source>
        <dbReference type="Proteomes" id="UP000026682"/>
    </source>
</evidence>
<dbReference type="PANTHER" id="PTHR34180:SF1">
    <property type="entry name" value="BETA-ALANYL-DOPAMINE_CARCININE HYDROLASE"/>
    <property type="match status" value="1"/>
</dbReference>
<comment type="caution">
    <text evidence="2">The sequence shown here is derived from an EMBL/GenBank/DDBJ whole genome shotgun (WGS) entry which is preliminary data.</text>
</comment>
<dbReference type="Proteomes" id="UP000026682">
    <property type="component" value="Unassembled WGS sequence"/>
</dbReference>
<dbReference type="GO" id="GO:0016740">
    <property type="term" value="F:transferase activity"/>
    <property type="evidence" value="ECO:0007669"/>
    <property type="project" value="UniProtKB-KW"/>
</dbReference>
<dbReference type="AlphaFoldDB" id="A0A158M2J6"/>
<sequence length="272" mass="29659">MRMPLEDVLLWNCRGDLLRKTSDGCTSLAWRDPDGNCWMAHNEDGDPYLRGRCRIVDVHLDDAPGYVSFYYPGSLPGHTFASNRNGLTQTINNVRLRQRQMGVPRMLVARAVLDCTSLQEALDLLQTLPRAGGFHHTLGSAAEGRMFSVEATPAQCAVHEILKGYVHANHLIHPGSPPQVISDSSASRQRQAEYLLDAWRGSASGTDLVAALLDSTGSLPLLRTDPNDPDEENTLATALFALAEGNVTLSLYDRCPTSMLTLTISGTDDSAL</sequence>
<dbReference type="NCBIfam" id="NF040521">
    <property type="entry name" value="C45_proenzyme"/>
    <property type="match status" value="1"/>
</dbReference>
<name>A0A158M2J6_9BORD</name>
<dbReference type="EMBL" id="JFZZ01000087">
    <property type="protein sequence ID" value="KAK89844.1"/>
    <property type="molecule type" value="Genomic_DNA"/>
</dbReference>
<keyword evidence="2" id="KW-0808">Transferase</keyword>
<reference evidence="2 3" key="1">
    <citation type="submission" date="2014-03" db="EMBL/GenBank/DDBJ databases">
        <title>Genome sequence of Bordetella holmseii.</title>
        <authorList>
            <person name="Harvill E."/>
            <person name="Goodfield L.L."/>
            <person name="Ivanov Y."/>
            <person name="Meyer J.A."/>
            <person name="Newth C."/>
            <person name="Cassiday P."/>
            <person name="Tondella M.L."/>
            <person name="Liao P."/>
            <person name="Zimmerman J."/>
            <person name="Meert K."/>
            <person name="Wessel D."/>
            <person name="Berger J."/>
            <person name="Dean J.M."/>
            <person name="Holubkov R."/>
            <person name="Burr J."/>
            <person name="Liu T."/>
            <person name="Brinkac L.M."/>
            <person name="Sanka R."/>
            <person name="Kim M."/>
            <person name="Losada L."/>
        </authorList>
    </citation>
    <scope>NUCLEOTIDE SEQUENCE [LARGE SCALE GENOMIC DNA]</scope>
    <source>
        <strain evidence="2 3">CDC-H585-BH</strain>
    </source>
</reference>
<gene>
    <name evidence="2" type="ORF">L497_1406</name>
</gene>
<dbReference type="PATRIC" id="fig|1331206.3.peg.2410"/>
<dbReference type="InterPro" id="IPR047794">
    <property type="entry name" value="C45_proenzyme-like"/>
</dbReference>
<dbReference type="PANTHER" id="PTHR34180">
    <property type="entry name" value="PEPTIDASE C45"/>
    <property type="match status" value="1"/>
</dbReference>